<dbReference type="Proteomes" id="UP000276133">
    <property type="component" value="Unassembled WGS sequence"/>
</dbReference>
<sequence>MKGDHLVRIETSLTNRLELNFRFDSFLFSCTKCTKPAGLEIDKPKKKEILARSVVVNKKAQGYAKERMKNSYDNQHLMLSIFLGINNVQSNPIRNKL</sequence>
<gene>
    <name evidence="1" type="ORF">BpHYR1_011498</name>
</gene>
<protein>
    <submittedName>
        <fullName evidence="1">Uncharacterized protein</fullName>
    </submittedName>
</protein>
<evidence type="ECO:0000313" key="1">
    <source>
        <dbReference type="EMBL" id="RNA30656.1"/>
    </source>
</evidence>
<dbReference type="EMBL" id="REGN01002062">
    <property type="protein sequence ID" value="RNA30656.1"/>
    <property type="molecule type" value="Genomic_DNA"/>
</dbReference>
<dbReference type="AlphaFoldDB" id="A0A3M7S4C6"/>
<organism evidence="1 2">
    <name type="scientific">Brachionus plicatilis</name>
    <name type="common">Marine rotifer</name>
    <name type="synonym">Brachionus muelleri</name>
    <dbReference type="NCBI Taxonomy" id="10195"/>
    <lineage>
        <taxon>Eukaryota</taxon>
        <taxon>Metazoa</taxon>
        <taxon>Spiralia</taxon>
        <taxon>Gnathifera</taxon>
        <taxon>Rotifera</taxon>
        <taxon>Eurotatoria</taxon>
        <taxon>Monogononta</taxon>
        <taxon>Pseudotrocha</taxon>
        <taxon>Ploima</taxon>
        <taxon>Brachionidae</taxon>
        <taxon>Brachionus</taxon>
    </lineage>
</organism>
<proteinExistence type="predicted"/>
<comment type="caution">
    <text evidence="1">The sequence shown here is derived from an EMBL/GenBank/DDBJ whole genome shotgun (WGS) entry which is preliminary data.</text>
</comment>
<evidence type="ECO:0000313" key="2">
    <source>
        <dbReference type="Proteomes" id="UP000276133"/>
    </source>
</evidence>
<keyword evidence="2" id="KW-1185">Reference proteome</keyword>
<accession>A0A3M7S4C6</accession>
<name>A0A3M7S4C6_BRAPC</name>
<reference evidence="1 2" key="1">
    <citation type="journal article" date="2018" name="Sci. Rep.">
        <title>Genomic signatures of local adaptation to the degree of environmental predictability in rotifers.</title>
        <authorList>
            <person name="Franch-Gras L."/>
            <person name="Hahn C."/>
            <person name="Garcia-Roger E.M."/>
            <person name="Carmona M.J."/>
            <person name="Serra M."/>
            <person name="Gomez A."/>
        </authorList>
    </citation>
    <scope>NUCLEOTIDE SEQUENCE [LARGE SCALE GENOMIC DNA]</scope>
    <source>
        <strain evidence="1">HYR1</strain>
    </source>
</reference>